<comment type="caution">
    <text evidence="1">The sequence shown here is derived from an EMBL/GenBank/DDBJ whole genome shotgun (WGS) entry which is preliminary data.</text>
</comment>
<dbReference type="Proteomes" id="UP001472677">
    <property type="component" value="Unassembled WGS sequence"/>
</dbReference>
<name>A0ABR2AIS6_9ROSI</name>
<evidence type="ECO:0000313" key="2">
    <source>
        <dbReference type="Proteomes" id="UP001472677"/>
    </source>
</evidence>
<sequence>MATIDKNVQIDLEKGATSNEDENQNKNPFPELKNMAQVLISKFRGSFSENSDDGAYLAVDASNSGSVNVDAVTTSTNKETRESKYGKDNNRNKNKKGVGKEKRNKKAAKPPRPPKGPTLDAADHKLIRELTELARLKRARIEKTRALKKMKASKGMSSNTTICVMLFTIIFCIIIIYLGMSFRGTPTNSEGSGLPVGALEGGVKPIELFGNPSSSVSNRPDSGSPLTVEQVAGLDSEEMVKRFLRI</sequence>
<reference evidence="1 2" key="1">
    <citation type="journal article" date="2024" name="G3 (Bethesda)">
        <title>Genome assembly of Hibiscus sabdariffa L. provides insights into metabolisms of medicinal natural products.</title>
        <authorList>
            <person name="Kim T."/>
        </authorList>
    </citation>
    <scope>NUCLEOTIDE SEQUENCE [LARGE SCALE GENOMIC DNA]</scope>
    <source>
        <strain evidence="1">TK-2024</strain>
        <tissue evidence="1">Old leaves</tissue>
    </source>
</reference>
<keyword evidence="2" id="KW-1185">Reference proteome</keyword>
<gene>
    <name evidence="1" type="ORF">V6N12_041468</name>
</gene>
<proteinExistence type="predicted"/>
<dbReference type="PANTHER" id="PTHR34188:SF20">
    <property type="entry name" value="PROTEIN, PUTATIVE-RELATED"/>
    <property type="match status" value="1"/>
</dbReference>
<dbReference type="EMBL" id="JBBPBM010000639">
    <property type="protein sequence ID" value="KAK8493191.1"/>
    <property type="molecule type" value="Genomic_DNA"/>
</dbReference>
<protein>
    <submittedName>
        <fullName evidence="1">Uncharacterized protein</fullName>
    </submittedName>
</protein>
<dbReference type="PANTHER" id="PTHR34188">
    <property type="entry name" value="OS01G0299500 PROTEIN"/>
    <property type="match status" value="1"/>
</dbReference>
<accession>A0ABR2AIS6</accession>
<organism evidence="1 2">
    <name type="scientific">Hibiscus sabdariffa</name>
    <name type="common">roselle</name>
    <dbReference type="NCBI Taxonomy" id="183260"/>
    <lineage>
        <taxon>Eukaryota</taxon>
        <taxon>Viridiplantae</taxon>
        <taxon>Streptophyta</taxon>
        <taxon>Embryophyta</taxon>
        <taxon>Tracheophyta</taxon>
        <taxon>Spermatophyta</taxon>
        <taxon>Magnoliopsida</taxon>
        <taxon>eudicotyledons</taxon>
        <taxon>Gunneridae</taxon>
        <taxon>Pentapetalae</taxon>
        <taxon>rosids</taxon>
        <taxon>malvids</taxon>
        <taxon>Malvales</taxon>
        <taxon>Malvaceae</taxon>
        <taxon>Malvoideae</taxon>
        <taxon>Hibiscus</taxon>
    </lineage>
</organism>
<evidence type="ECO:0000313" key="1">
    <source>
        <dbReference type="EMBL" id="KAK8493191.1"/>
    </source>
</evidence>